<gene>
    <name evidence="10" type="ORF">ETSY1_02480</name>
</gene>
<keyword evidence="11" id="KW-1185">Reference proteome</keyword>
<dbReference type="InterPro" id="IPR006426">
    <property type="entry name" value="Asn_synth_AEB"/>
</dbReference>
<dbReference type="PANTHER" id="PTHR43284">
    <property type="entry name" value="ASPARAGINE SYNTHETASE (GLUTAMINE-HYDROLYZING)"/>
    <property type="match status" value="1"/>
</dbReference>
<evidence type="ECO:0000256" key="7">
    <source>
        <dbReference type="ARBA" id="ARBA00048741"/>
    </source>
</evidence>
<dbReference type="PIRSF" id="PIRSF001589">
    <property type="entry name" value="Asn_synthetase_glu-h"/>
    <property type="match status" value="1"/>
</dbReference>
<evidence type="ECO:0000256" key="1">
    <source>
        <dbReference type="ARBA" id="ARBA00005187"/>
    </source>
</evidence>
<evidence type="ECO:0000256" key="6">
    <source>
        <dbReference type="ARBA" id="ARBA00022962"/>
    </source>
</evidence>
<comment type="catalytic activity">
    <reaction evidence="7">
        <text>L-aspartate + L-glutamine + ATP + H2O = L-asparagine + L-glutamate + AMP + diphosphate + H(+)</text>
        <dbReference type="Rhea" id="RHEA:12228"/>
        <dbReference type="ChEBI" id="CHEBI:15377"/>
        <dbReference type="ChEBI" id="CHEBI:15378"/>
        <dbReference type="ChEBI" id="CHEBI:29985"/>
        <dbReference type="ChEBI" id="CHEBI:29991"/>
        <dbReference type="ChEBI" id="CHEBI:30616"/>
        <dbReference type="ChEBI" id="CHEBI:33019"/>
        <dbReference type="ChEBI" id="CHEBI:58048"/>
        <dbReference type="ChEBI" id="CHEBI:58359"/>
        <dbReference type="ChEBI" id="CHEBI:456215"/>
        <dbReference type="EC" id="6.3.5.4"/>
    </reaction>
</comment>
<keyword evidence="4 8" id="KW-0547">Nucleotide-binding</keyword>
<dbReference type="Pfam" id="PF00733">
    <property type="entry name" value="Asn_synthase"/>
    <property type="match status" value="1"/>
</dbReference>
<dbReference type="InterPro" id="IPR029055">
    <property type="entry name" value="Ntn_hydrolases_N"/>
</dbReference>
<dbReference type="GO" id="GO:0004066">
    <property type="term" value="F:asparagine synthase (glutamine-hydrolyzing) activity"/>
    <property type="evidence" value="ECO:0007669"/>
    <property type="project" value="UniProtKB-EC"/>
</dbReference>
<evidence type="ECO:0000256" key="2">
    <source>
        <dbReference type="ARBA" id="ARBA00005752"/>
    </source>
</evidence>
<dbReference type="SUPFAM" id="SSF52402">
    <property type="entry name" value="Adenine nucleotide alpha hydrolases-like"/>
    <property type="match status" value="1"/>
</dbReference>
<evidence type="ECO:0000259" key="9">
    <source>
        <dbReference type="PROSITE" id="PS51278"/>
    </source>
</evidence>
<dbReference type="SUPFAM" id="SSF56235">
    <property type="entry name" value="N-terminal nucleophile aminohydrolases (Ntn hydrolases)"/>
    <property type="match status" value="1"/>
</dbReference>
<evidence type="ECO:0000256" key="4">
    <source>
        <dbReference type="ARBA" id="ARBA00022741"/>
    </source>
</evidence>
<dbReference type="CDD" id="cd01991">
    <property type="entry name" value="Asn_synthase_B_C"/>
    <property type="match status" value="1"/>
</dbReference>
<keyword evidence="6" id="KW-0315">Glutamine amidotransferase</keyword>
<comment type="caution">
    <text evidence="10">The sequence shown here is derived from an EMBL/GenBank/DDBJ whole genome shotgun (WGS) entry which is preliminary data.</text>
</comment>
<accession>W4LXU2</accession>
<evidence type="ECO:0000313" key="10">
    <source>
        <dbReference type="EMBL" id="ETX02745.1"/>
    </source>
</evidence>
<dbReference type="PANTHER" id="PTHR43284:SF1">
    <property type="entry name" value="ASPARAGINE SYNTHETASE"/>
    <property type="match status" value="1"/>
</dbReference>
<feature type="domain" description="Glutamine amidotransferase type-2" evidence="9">
    <location>
        <begin position="1"/>
        <end position="165"/>
    </location>
</feature>
<dbReference type="HOGENOM" id="CLU_014658_3_3_7"/>
<dbReference type="EC" id="6.3.5.4" evidence="3"/>
<dbReference type="InterPro" id="IPR017932">
    <property type="entry name" value="GATase_2_dom"/>
</dbReference>
<dbReference type="InterPro" id="IPR033738">
    <property type="entry name" value="AsnB_N"/>
</dbReference>
<feature type="binding site" evidence="8">
    <location>
        <position position="51"/>
    </location>
    <ligand>
        <name>L-glutamine</name>
        <dbReference type="ChEBI" id="CHEBI:58359"/>
    </ligand>
</feature>
<evidence type="ECO:0000256" key="3">
    <source>
        <dbReference type="ARBA" id="ARBA00012737"/>
    </source>
</evidence>
<dbReference type="Gene3D" id="3.40.50.620">
    <property type="entry name" value="HUPs"/>
    <property type="match status" value="1"/>
</dbReference>
<dbReference type="AlphaFoldDB" id="W4LXU2"/>
<evidence type="ECO:0000256" key="5">
    <source>
        <dbReference type="ARBA" id="ARBA00022840"/>
    </source>
</evidence>
<dbReference type="InterPro" id="IPR014729">
    <property type="entry name" value="Rossmann-like_a/b/a_fold"/>
</dbReference>
<sequence>MRTTWESERERQPLSLDGQVWMTGDIRLDRRHELLDRLRAAGCHPEREAADVDLVLHAYRVWGEACLERLSGDFAFAIWDGPEQRLFCARDQFGVVPFYYAETTHGLVVSNHLNCLRLHPHVSDALNEQVIGDFLLFNMNQDLDTTTFADIRKLPPAHILVWSHGGVRVRRYWQLPQDVAYVRYKRPEMYIEQFRELFQRAVADRLRTDRAGTHLSGGMDSTSISATAYQVMTAMNAPAELRAYTIVYNRLLADEEGDYAAQVAETIGLPLEYLVAEDYIEQAPLEPPAHVYPEPLAIPNQVAEVEITRRIAQHSRVLLAGFGGDPAFYPSRSYWSQLWQRGELLHVMQDTLSYMRAFHRLPRLGLRSLFRRQRSSEPPKIEMPDWLNPDFIERLQLKARLQERLTASPQTDRYGMASAPLWSNIFAWSDPGFSGFPVKVRFPFFDVHLVQYLLSVPPAPWFERKFLLRQAMQGVLPDAVRLRAKTPLQGFAHYNLMQQQGLQPWMVKLVTTPALSPYVNDCCLLQRLQNLAELTPVIYNQSIPVLQLGYWLNHQYHQKINF</sequence>
<dbReference type="GO" id="GO:0006529">
    <property type="term" value="P:asparagine biosynthetic process"/>
    <property type="evidence" value="ECO:0007669"/>
    <property type="project" value="InterPro"/>
</dbReference>
<organism evidence="10 11">
    <name type="scientific">Entotheonella factor</name>
    <dbReference type="NCBI Taxonomy" id="1429438"/>
    <lineage>
        <taxon>Bacteria</taxon>
        <taxon>Pseudomonadati</taxon>
        <taxon>Nitrospinota/Tectimicrobiota group</taxon>
        <taxon>Candidatus Tectimicrobiota</taxon>
        <taxon>Candidatus Entotheonellia</taxon>
        <taxon>Candidatus Entotheonellales</taxon>
        <taxon>Candidatus Entotheonellaceae</taxon>
        <taxon>Candidatus Entotheonella</taxon>
    </lineage>
</organism>
<comment type="pathway">
    <text evidence="1">Amino-acid biosynthesis; L-asparagine biosynthesis; L-asparagine from L-aspartate (L-Gln route): step 1/1.</text>
</comment>
<name>W4LXU2_ENTF1</name>
<evidence type="ECO:0000313" key="11">
    <source>
        <dbReference type="Proteomes" id="UP000019141"/>
    </source>
</evidence>
<dbReference type="Pfam" id="PF13537">
    <property type="entry name" value="GATase_7"/>
    <property type="match status" value="1"/>
</dbReference>
<dbReference type="EMBL" id="AZHW01000110">
    <property type="protein sequence ID" value="ETX02745.1"/>
    <property type="molecule type" value="Genomic_DNA"/>
</dbReference>
<comment type="similarity">
    <text evidence="2">Belongs to the asparagine synthetase family.</text>
</comment>
<reference evidence="10 11" key="1">
    <citation type="journal article" date="2014" name="Nature">
        <title>An environmental bacterial taxon with a large and distinct metabolic repertoire.</title>
        <authorList>
            <person name="Wilson M.C."/>
            <person name="Mori T."/>
            <person name="Ruckert C."/>
            <person name="Uria A.R."/>
            <person name="Helf M.J."/>
            <person name="Takada K."/>
            <person name="Gernert C."/>
            <person name="Steffens U.A."/>
            <person name="Heycke N."/>
            <person name="Schmitt S."/>
            <person name="Rinke C."/>
            <person name="Helfrich E.J."/>
            <person name="Brachmann A.O."/>
            <person name="Gurgui C."/>
            <person name="Wakimoto T."/>
            <person name="Kracht M."/>
            <person name="Crusemann M."/>
            <person name="Hentschel U."/>
            <person name="Abe I."/>
            <person name="Matsunaga S."/>
            <person name="Kalinowski J."/>
            <person name="Takeyama H."/>
            <person name="Piel J."/>
        </authorList>
    </citation>
    <scope>NUCLEOTIDE SEQUENCE [LARGE SCALE GENOMIC DNA]</scope>
    <source>
        <strain evidence="11">TSY1</strain>
    </source>
</reference>
<protein>
    <recommendedName>
        <fullName evidence="3">asparagine synthase (glutamine-hydrolyzing)</fullName>
        <ecNumber evidence="3">6.3.5.4</ecNumber>
    </recommendedName>
</protein>
<feature type="binding site" evidence="8">
    <location>
        <position position="246"/>
    </location>
    <ligand>
        <name>ATP</name>
        <dbReference type="ChEBI" id="CHEBI:30616"/>
    </ligand>
</feature>
<proteinExistence type="inferred from homology"/>
<dbReference type="CDD" id="cd00712">
    <property type="entry name" value="AsnB"/>
    <property type="match status" value="1"/>
</dbReference>
<dbReference type="Gene3D" id="3.60.20.10">
    <property type="entry name" value="Glutamine Phosphoribosylpyrophosphate, subunit 1, domain 1"/>
    <property type="match status" value="1"/>
</dbReference>
<dbReference type="GO" id="GO:0005524">
    <property type="term" value="F:ATP binding"/>
    <property type="evidence" value="ECO:0007669"/>
    <property type="project" value="UniProtKB-KW"/>
</dbReference>
<dbReference type="InterPro" id="IPR001962">
    <property type="entry name" value="Asn_synthase"/>
</dbReference>
<keyword evidence="5 8" id="KW-0067">ATP-binding</keyword>
<dbReference type="Proteomes" id="UP000019141">
    <property type="component" value="Unassembled WGS sequence"/>
</dbReference>
<dbReference type="PROSITE" id="PS51278">
    <property type="entry name" value="GATASE_TYPE_2"/>
    <property type="match status" value="1"/>
</dbReference>
<evidence type="ECO:0000256" key="8">
    <source>
        <dbReference type="PIRSR" id="PIRSR001589-2"/>
    </source>
</evidence>
<dbReference type="PATRIC" id="fig|1429438.4.peg.664"/>
<dbReference type="InterPro" id="IPR051786">
    <property type="entry name" value="ASN_synthetase/amidase"/>
</dbReference>